<evidence type="ECO:0000256" key="8">
    <source>
        <dbReference type="SAM" id="Phobius"/>
    </source>
</evidence>
<sequence length="590" mass="65460">MKLHSHALILASLLSTTLGGGLIGYGQWWYDPKCCYSCRGIISSAPLDCHDASMQSMDMEMSHGPSRTAPCIAENHAFLTTLAYCINSSCQADNVPTWKIEEYWADQATGDPAIPAQWTYGEALTHVAQPPSRVWESGEVLNFTALLSTSDYEYQRSFNDLFDWEEAIQSTYVIVIITVGVGTPLLVSLLGYLPYMTGFIDKLRPYLVYPSTIGTYHVRPLPWLLGNAPTMGQGLYIAMFVILNVILAAVSYRGFDQPHPWGFSQAGEIMAYVGYRTGHISFALLPLTVLFSSRNNVLLWLTNWSFSTFLVLHRWVARICTLQAIVHSITLLGAYIDNGTYYAEVHKPYWIWGIVATLCLVILLFQNIEGLRWTPEPGYHTYVYFPTLNPLRPWENHPFSITYTAMLRSRDSKLAGPKGSIRRQPSDGDGAEEGNGKSMEMVVSHQPNRTNSITTLPVLLDGPYRGNPSEGILKCDRVLLIGGGIGITGLLTWVHAHVNVKLAWCVKQADEGLAKDLGMALDSIADKEVLIGKRLDVHSLLAQEVQAGWDKVGVVVCGPAELCDAVRAAVVNFGRLEKTVFELEVDAFTW</sequence>
<reference evidence="11 12" key="1">
    <citation type="submission" date="2018-06" db="EMBL/GenBank/DDBJ databases">
        <title>Complete Genomes of Monosporascus.</title>
        <authorList>
            <person name="Robinson A.J."/>
            <person name="Natvig D.O."/>
        </authorList>
    </citation>
    <scope>NUCLEOTIDE SEQUENCE [LARGE SCALE GENOMIC DNA]</scope>
    <source>
        <strain evidence="11 12">CBS 110550</strain>
    </source>
</reference>
<evidence type="ECO:0000256" key="6">
    <source>
        <dbReference type="ARBA" id="ARBA00023136"/>
    </source>
</evidence>
<dbReference type="InterPro" id="IPR039261">
    <property type="entry name" value="FNR_nucleotide-bd"/>
</dbReference>
<dbReference type="PANTHER" id="PTHR32361">
    <property type="entry name" value="FERRIC/CUPRIC REDUCTASE TRANSMEMBRANE COMPONENT"/>
    <property type="match status" value="1"/>
</dbReference>
<evidence type="ECO:0000256" key="3">
    <source>
        <dbReference type="ARBA" id="ARBA00022692"/>
    </source>
</evidence>
<name>A0A4Q4SY58_9PEZI</name>
<dbReference type="GO" id="GO:0006826">
    <property type="term" value="P:iron ion transport"/>
    <property type="evidence" value="ECO:0007669"/>
    <property type="project" value="TreeGrafter"/>
</dbReference>
<dbReference type="AlphaFoldDB" id="A0A4Q4SY58"/>
<feature type="signal peptide" evidence="9">
    <location>
        <begin position="1"/>
        <end position="19"/>
    </location>
</feature>
<dbReference type="GO" id="GO:0015677">
    <property type="term" value="P:copper ion import"/>
    <property type="evidence" value="ECO:0007669"/>
    <property type="project" value="TreeGrafter"/>
</dbReference>
<organism evidence="11 12">
    <name type="scientific">Monosporascus ibericus</name>
    <dbReference type="NCBI Taxonomy" id="155417"/>
    <lineage>
        <taxon>Eukaryota</taxon>
        <taxon>Fungi</taxon>
        <taxon>Dikarya</taxon>
        <taxon>Ascomycota</taxon>
        <taxon>Pezizomycotina</taxon>
        <taxon>Sordariomycetes</taxon>
        <taxon>Xylariomycetidae</taxon>
        <taxon>Xylariales</taxon>
        <taxon>Xylariales incertae sedis</taxon>
        <taxon>Monosporascus</taxon>
    </lineage>
</organism>
<keyword evidence="6 8" id="KW-0472">Membrane</keyword>
<dbReference type="Pfam" id="PF01794">
    <property type="entry name" value="Ferric_reduct"/>
    <property type="match status" value="1"/>
</dbReference>
<feature type="transmembrane region" description="Helical" evidence="8">
    <location>
        <begin position="231"/>
        <end position="252"/>
    </location>
</feature>
<keyword evidence="9" id="KW-0732">Signal</keyword>
<dbReference type="PANTHER" id="PTHR32361:SF9">
    <property type="entry name" value="FERRIC REDUCTASE TRANSMEMBRANE COMPONENT 3-RELATED"/>
    <property type="match status" value="1"/>
</dbReference>
<accession>A0A4Q4SY58</accession>
<dbReference type="SUPFAM" id="SSF52343">
    <property type="entry name" value="Ferredoxin reductase-like, C-terminal NADP-linked domain"/>
    <property type="match status" value="1"/>
</dbReference>
<keyword evidence="2" id="KW-0813">Transport</keyword>
<evidence type="ECO:0000256" key="4">
    <source>
        <dbReference type="ARBA" id="ARBA00022989"/>
    </source>
</evidence>
<proteinExistence type="predicted"/>
<evidence type="ECO:0000256" key="1">
    <source>
        <dbReference type="ARBA" id="ARBA00004141"/>
    </source>
</evidence>
<feature type="transmembrane region" description="Helical" evidence="8">
    <location>
        <begin position="273"/>
        <end position="291"/>
    </location>
</feature>
<keyword evidence="12" id="KW-1185">Reference proteome</keyword>
<evidence type="ECO:0000313" key="12">
    <source>
        <dbReference type="Proteomes" id="UP000293360"/>
    </source>
</evidence>
<keyword evidence="5" id="KW-0406">Ion transport</keyword>
<dbReference type="GO" id="GO:0006879">
    <property type="term" value="P:intracellular iron ion homeostasis"/>
    <property type="evidence" value="ECO:0007669"/>
    <property type="project" value="TreeGrafter"/>
</dbReference>
<comment type="caution">
    <text evidence="11">The sequence shown here is derived from an EMBL/GenBank/DDBJ whole genome shotgun (WGS) entry which is preliminary data.</text>
</comment>
<keyword evidence="3 8" id="KW-0812">Transmembrane</keyword>
<dbReference type="STRING" id="155417.A0A4Q4SY58"/>
<feature type="region of interest" description="Disordered" evidence="7">
    <location>
        <begin position="414"/>
        <end position="436"/>
    </location>
</feature>
<dbReference type="InterPro" id="IPR013130">
    <property type="entry name" value="Fe3_Rdtase_TM_dom"/>
</dbReference>
<feature type="chain" id="PRO_5020452407" description="Ferric oxidoreductase domain-containing protein" evidence="9">
    <location>
        <begin position="20"/>
        <end position="590"/>
    </location>
</feature>
<feature type="transmembrane region" description="Helical" evidence="8">
    <location>
        <begin position="172"/>
        <end position="195"/>
    </location>
</feature>
<evidence type="ECO:0000256" key="5">
    <source>
        <dbReference type="ARBA" id="ARBA00023065"/>
    </source>
</evidence>
<gene>
    <name evidence="11" type="ORF">DL764_008182</name>
</gene>
<evidence type="ECO:0000256" key="2">
    <source>
        <dbReference type="ARBA" id="ARBA00022448"/>
    </source>
</evidence>
<feature type="transmembrane region" description="Helical" evidence="8">
    <location>
        <begin position="349"/>
        <end position="365"/>
    </location>
</feature>
<evidence type="ECO:0000259" key="10">
    <source>
        <dbReference type="Pfam" id="PF01794"/>
    </source>
</evidence>
<evidence type="ECO:0000313" key="11">
    <source>
        <dbReference type="EMBL" id="RYO92113.1"/>
    </source>
</evidence>
<dbReference type="EMBL" id="QJNU01000615">
    <property type="protein sequence ID" value="RYO92113.1"/>
    <property type="molecule type" value="Genomic_DNA"/>
</dbReference>
<evidence type="ECO:0000256" key="9">
    <source>
        <dbReference type="SAM" id="SignalP"/>
    </source>
</evidence>
<feature type="transmembrane region" description="Helical" evidence="8">
    <location>
        <begin position="324"/>
        <end position="343"/>
    </location>
</feature>
<dbReference type="GO" id="GO:0000293">
    <property type="term" value="F:ferric-chelate reductase activity"/>
    <property type="evidence" value="ECO:0007669"/>
    <property type="project" value="TreeGrafter"/>
</dbReference>
<dbReference type="InterPro" id="IPR051410">
    <property type="entry name" value="Ferric/Cupric_Reductase"/>
</dbReference>
<feature type="domain" description="Ferric oxidoreductase" evidence="10">
    <location>
        <begin position="277"/>
        <end position="373"/>
    </location>
</feature>
<keyword evidence="4 8" id="KW-1133">Transmembrane helix</keyword>
<dbReference type="Gene3D" id="3.40.50.80">
    <property type="entry name" value="Nucleotide-binding domain of ferredoxin-NADP reductase (FNR) module"/>
    <property type="match status" value="1"/>
</dbReference>
<dbReference type="OrthoDB" id="167398at2759"/>
<comment type="subcellular location">
    <subcellularLocation>
        <location evidence="1">Membrane</location>
        <topology evidence="1">Multi-pass membrane protein</topology>
    </subcellularLocation>
</comment>
<dbReference type="GO" id="GO:0005886">
    <property type="term" value="C:plasma membrane"/>
    <property type="evidence" value="ECO:0007669"/>
    <property type="project" value="TreeGrafter"/>
</dbReference>
<protein>
    <recommendedName>
        <fullName evidence="10">Ferric oxidoreductase domain-containing protein</fullName>
    </recommendedName>
</protein>
<dbReference type="Proteomes" id="UP000293360">
    <property type="component" value="Unassembled WGS sequence"/>
</dbReference>
<evidence type="ECO:0000256" key="7">
    <source>
        <dbReference type="SAM" id="MobiDB-lite"/>
    </source>
</evidence>